<dbReference type="OrthoDB" id="4869418at2759"/>
<evidence type="ECO:0000313" key="3">
    <source>
        <dbReference type="Proteomes" id="UP000076744"/>
    </source>
</evidence>
<accession>A0A167MRD4</accession>
<dbReference type="AlphaFoldDB" id="A0A167MRD4"/>
<organism evidence="2 3">
    <name type="scientific">Cordyceps fumosorosea (strain ARSEF 2679)</name>
    <name type="common">Isaria fumosorosea</name>
    <dbReference type="NCBI Taxonomy" id="1081104"/>
    <lineage>
        <taxon>Eukaryota</taxon>
        <taxon>Fungi</taxon>
        <taxon>Dikarya</taxon>
        <taxon>Ascomycota</taxon>
        <taxon>Pezizomycotina</taxon>
        <taxon>Sordariomycetes</taxon>
        <taxon>Hypocreomycetidae</taxon>
        <taxon>Hypocreales</taxon>
        <taxon>Cordycipitaceae</taxon>
        <taxon>Cordyceps</taxon>
    </lineage>
</organism>
<feature type="transmembrane region" description="Helical" evidence="1">
    <location>
        <begin position="63"/>
        <end position="84"/>
    </location>
</feature>
<evidence type="ECO:0000256" key="1">
    <source>
        <dbReference type="SAM" id="Phobius"/>
    </source>
</evidence>
<dbReference type="Proteomes" id="UP000076744">
    <property type="component" value="Unassembled WGS sequence"/>
</dbReference>
<evidence type="ECO:0000313" key="2">
    <source>
        <dbReference type="EMBL" id="OAA54672.1"/>
    </source>
</evidence>
<comment type="caution">
    <text evidence="2">The sequence shown here is derived from an EMBL/GenBank/DDBJ whole genome shotgun (WGS) entry which is preliminary data.</text>
</comment>
<keyword evidence="1" id="KW-1133">Transmembrane helix</keyword>
<dbReference type="RefSeq" id="XP_018700958.1">
    <property type="nucleotide sequence ID" value="XM_018851876.1"/>
</dbReference>
<sequence length="223" mass="24167">MTPLLAADLTRRVLLALEACVVILATLHSVHAAVTAGRLQSLQCSIGHGSEQDCADSDDTTSLVTSGLALAILSNVVLLARVALLPLRHFPRSVGLLYDVLMATLWLLGLAQLLLLTRATARNVSTGAVVDTDGRVVVTCWRLRGVAVASAAAALYAGRLLFELGCMLVSSEYRPIRERDEWELEKGARCATADARQAYSPVLAFFPDHNVYDYYDDDNDDDH</sequence>
<dbReference type="EMBL" id="AZHB01000028">
    <property type="protein sequence ID" value="OAA54672.1"/>
    <property type="molecule type" value="Genomic_DNA"/>
</dbReference>
<reference evidence="2 3" key="1">
    <citation type="journal article" date="2016" name="Genome Biol. Evol.">
        <title>Divergent and convergent evolution of fungal pathogenicity.</title>
        <authorList>
            <person name="Shang Y."/>
            <person name="Xiao G."/>
            <person name="Zheng P."/>
            <person name="Cen K."/>
            <person name="Zhan S."/>
            <person name="Wang C."/>
        </authorList>
    </citation>
    <scope>NUCLEOTIDE SEQUENCE [LARGE SCALE GENOMIC DNA]</scope>
    <source>
        <strain evidence="2 3">ARSEF 2679</strain>
    </source>
</reference>
<proteinExistence type="predicted"/>
<dbReference type="GeneID" id="30024565"/>
<keyword evidence="1" id="KW-0472">Membrane</keyword>
<protein>
    <submittedName>
        <fullName evidence="2">Uncharacterized protein</fullName>
    </submittedName>
</protein>
<feature type="transmembrane region" description="Helical" evidence="1">
    <location>
        <begin position="96"/>
        <end position="115"/>
    </location>
</feature>
<keyword evidence="1" id="KW-0812">Transmembrane</keyword>
<keyword evidence="3" id="KW-1185">Reference proteome</keyword>
<gene>
    <name evidence="2" type="ORF">ISF_08273</name>
</gene>
<name>A0A167MRD4_CORFA</name>